<dbReference type="PANTHER" id="PTHR47271">
    <property type="entry name" value="ARGININE DEIMINASE"/>
    <property type="match status" value="1"/>
</dbReference>
<organism evidence="1 2">
    <name type="scientific">Pueribacillus theae</name>
    <dbReference type="NCBI Taxonomy" id="2171751"/>
    <lineage>
        <taxon>Bacteria</taxon>
        <taxon>Bacillati</taxon>
        <taxon>Bacillota</taxon>
        <taxon>Bacilli</taxon>
        <taxon>Bacillales</taxon>
        <taxon>Bacillaceae</taxon>
        <taxon>Pueribacillus</taxon>
    </lineage>
</organism>
<keyword evidence="2" id="KW-1185">Reference proteome</keyword>
<dbReference type="Pfam" id="PF19420">
    <property type="entry name" value="DDAH_eukar"/>
    <property type="match status" value="1"/>
</dbReference>
<evidence type="ECO:0008006" key="3">
    <source>
        <dbReference type="Google" id="ProtNLM"/>
    </source>
</evidence>
<dbReference type="Gene3D" id="3.75.10.10">
    <property type="entry name" value="L-arginine/glycine Amidinotransferase, Chain A"/>
    <property type="match status" value="1"/>
</dbReference>
<reference evidence="1 2" key="1">
    <citation type="submission" date="2018-04" db="EMBL/GenBank/DDBJ databases">
        <title>Camelliibacillus theae gen. nov., sp. nov., isolated from Pu'er tea.</title>
        <authorList>
            <person name="Niu L."/>
        </authorList>
    </citation>
    <scope>NUCLEOTIDE SEQUENCE [LARGE SCALE GENOMIC DNA]</scope>
    <source>
        <strain evidence="1 2">T8</strain>
    </source>
</reference>
<comment type="caution">
    <text evidence="1">The sequence shown here is derived from an EMBL/GenBank/DDBJ whole genome shotgun (WGS) entry which is preliminary data.</text>
</comment>
<name>A0A2U1K7P5_9BACI</name>
<dbReference type="AlphaFoldDB" id="A0A2U1K7P5"/>
<dbReference type="Proteomes" id="UP000245998">
    <property type="component" value="Unassembled WGS sequence"/>
</dbReference>
<dbReference type="PANTHER" id="PTHR47271:SF2">
    <property type="entry name" value="ARGININE DEIMINASE"/>
    <property type="match status" value="1"/>
</dbReference>
<dbReference type="RefSeq" id="WP_116553205.1">
    <property type="nucleotide sequence ID" value="NZ_QCZG01000002.1"/>
</dbReference>
<dbReference type="OrthoDB" id="9814070at2"/>
<dbReference type="GO" id="GO:0019546">
    <property type="term" value="P:L-arginine deiminase pathway"/>
    <property type="evidence" value="ECO:0007669"/>
    <property type="project" value="TreeGrafter"/>
</dbReference>
<gene>
    <name evidence="1" type="ORF">DCC39_02015</name>
</gene>
<evidence type="ECO:0000313" key="2">
    <source>
        <dbReference type="Proteomes" id="UP000245998"/>
    </source>
</evidence>
<proteinExistence type="predicted"/>
<sequence>MSRENGLNQAYCMDEYSTLKKVILCPAHHMEIREVINHTQEHFAKEDIDKSLAAEQHKHFTDALESYGIEVVLLPADKKFPEQVFTRDIGFTLGNTVFLGNMRREIRQGEEKILEEQLAKHHIPFQSLQKGSIEGGDVIIDRNKLWIGVSTRTSKEAIDELQKQLPHLEVTAVPFLDDYLHLDCVFNIVSPDEAVIFPKALDKKMVDALAAHYDLIEVTEEEQFTLGTNLLSIGNRTLFSLPMNKNINKKLKERGFNVIEVDISEIIKSGGSFRCVTLPLVRG</sequence>
<evidence type="ECO:0000313" key="1">
    <source>
        <dbReference type="EMBL" id="PWA13244.1"/>
    </source>
</evidence>
<accession>A0A2U1K7P5</accession>
<dbReference type="GO" id="GO:0016990">
    <property type="term" value="F:arginine deiminase activity"/>
    <property type="evidence" value="ECO:0007669"/>
    <property type="project" value="TreeGrafter"/>
</dbReference>
<protein>
    <recommendedName>
        <fullName evidence="3">N-Dimethylarginine dimethylaminohydrolase</fullName>
    </recommendedName>
</protein>
<dbReference type="SUPFAM" id="SSF55909">
    <property type="entry name" value="Pentein"/>
    <property type="match status" value="1"/>
</dbReference>
<dbReference type="EMBL" id="QCZG01000002">
    <property type="protein sequence ID" value="PWA13244.1"/>
    <property type="molecule type" value="Genomic_DNA"/>
</dbReference>